<feature type="compositionally biased region" description="Polar residues" evidence="1">
    <location>
        <begin position="105"/>
        <end position="115"/>
    </location>
</feature>
<evidence type="ECO:0008006" key="4">
    <source>
        <dbReference type="Google" id="ProtNLM"/>
    </source>
</evidence>
<feature type="compositionally biased region" description="Basic and acidic residues" evidence="1">
    <location>
        <begin position="116"/>
        <end position="130"/>
    </location>
</feature>
<reference evidence="3" key="1">
    <citation type="submission" date="2011-12" db="EMBL/GenBank/DDBJ databases">
        <authorList>
            <consortium name="The Broad Institute Genome Sequencing Platform"/>
            <person name="Russ C."/>
            <person name="Tyler B."/>
            <person name="Panabieres F."/>
            <person name="Shan W."/>
            <person name="Tripathy S."/>
            <person name="Grunwald N."/>
            <person name="Machado M."/>
            <person name="Young S.K."/>
            <person name="Zeng Q."/>
            <person name="Gargeya S."/>
            <person name="Fitzgerald M."/>
            <person name="Haas B."/>
            <person name="Abouelleil A."/>
            <person name="Alvarado L."/>
            <person name="Arachchi H.M."/>
            <person name="Berlin A."/>
            <person name="Chapman S.B."/>
            <person name="Gearin G."/>
            <person name="Goldberg J."/>
            <person name="Griggs A."/>
            <person name="Gujja S."/>
            <person name="Hansen M."/>
            <person name="Heiman D."/>
            <person name="Howarth C."/>
            <person name="Larimer J."/>
            <person name="Lui A."/>
            <person name="MacDonald P.J.P."/>
            <person name="McCowen C."/>
            <person name="Montmayeur A."/>
            <person name="Murphy C."/>
            <person name="Neiman D."/>
            <person name="Pearson M."/>
            <person name="Priest M."/>
            <person name="Roberts A."/>
            <person name="Saif S."/>
            <person name="Shea T."/>
            <person name="Sisk P."/>
            <person name="Stolte C."/>
            <person name="Sykes S."/>
            <person name="Wortman J."/>
            <person name="Nusbaum C."/>
            <person name="Birren B."/>
        </authorList>
    </citation>
    <scope>NUCLEOTIDE SEQUENCE [LARGE SCALE GENOMIC DNA]</scope>
    <source>
        <strain evidence="3">INRA-310</strain>
    </source>
</reference>
<dbReference type="EMBL" id="KI669617">
    <property type="protein sequence ID" value="ETN02448.1"/>
    <property type="molecule type" value="Genomic_DNA"/>
</dbReference>
<evidence type="ECO:0000313" key="3">
    <source>
        <dbReference type="Proteomes" id="UP000018817"/>
    </source>
</evidence>
<protein>
    <recommendedName>
        <fullName evidence="4">Reverse transcriptase RNase H-like domain-containing protein</fullName>
    </recommendedName>
</protein>
<evidence type="ECO:0000313" key="2">
    <source>
        <dbReference type="EMBL" id="ETN02448.1"/>
    </source>
</evidence>
<name>W2PN82_PHYN3</name>
<gene>
    <name evidence="2" type="ORF">PPTG_23919</name>
</gene>
<dbReference type="AlphaFoldDB" id="W2PN82"/>
<dbReference type="RefSeq" id="XP_008912182.1">
    <property type="nucleotide sequence ID" value="XM_008913934.1"/>
</dbReference>
<feature type="compositionally biased region" description="Acidic residues" evidence="1">
    <location>
        <begin position="53"/>
        <end position="62"/>
    </location>
</feature>
<proteinExistence type="predicted"/>
<organism evidence="2 3">
    <name type="scientific">Phytophthora nicotianae (strain INRA-310)</name>
    <name type="common">Phytophthora parasitica</name>
    <dbReference type="NCBI Taxonomy" id="761204"/>
    <lineage>
        <taxon>Eukaryota</taxon>
        <taxon>Sar</taxon>
        <taxon>Stramenopiles</taxon>
        <taxon>Oomycota</taxon>
        <taxon>Peronosporomycetes</taxon>
        <taxon>Peronosporales</taxon>
        <taxon>Peronosporaceae</taxon>
        <taxon>Phytophthora</taxon>
    </lineage>
</organism>
<dbReference type="VEuPathDB" id="FungiDB:PPTG_23919"/>
<dbReference type="GeneID" id="20192518"/>
<feature type="compositionally biased region" description="Polar residues" evidence="1">
    <location>
        <begin position="190"/>
        <end position="200"/>
    </location>
</feature>
<reference evidence="2 3" key="2">
    <citation type="submission" date="2013-11" db="EMBL/GenBank/DDBJ databases">
        <title>The Genome Sequence of Phytophthora parasitica INRA-310.</title>
        <authorList>
            <consortium name="The Broad Institute Genomics Platform"/>
            <person name="Russ C."/>
            <person name="Tyler B."/>
            <person name="Panabieres F."/>
            <person name="Shan W."/>
            <person name="Tripathy S."/>
            <person name="Grunwald N."/>
            <person name="Machado M."/>
            <person name="Johnson C.S."/>
            <person name="Arredondo F."/>
            <person name="Hong C."/>
            <person name="Coffey M."/>
            <person name="Young S.K."/>
            <person name="Zeng Q."/>
            <person name="Gargeya S."/>
            <person name="Fitzgerald M."/>
            <person name="Abouelleil A."/>
            <person name="Alvarado L."/>
            <person name="Chapman S.B."/>
            <person name="Gainer-Dewar J."/>
            <person name="Goldberg J."/>
            <person name="Griggs A."/>
            <person name="Gujja S."/>
            <person name="Hansen M."/>
            <person name="Howarth C."/>
            <person name="Imamovic A."/>
            <person name="Ireland A."/>
            <person name="Larimer J."/>
            <person name="McCowan C."/>
            <person name="Murphy C."/>
            <person name="Pearson M."/>
            <person name="Poon T.W."/>
            <person name="Priest M."/>
            <person name="Roberts A."/>
            <person name="Saif S."/>
            <person name="Shea T."/>
            <person name="Sykes S."/>
            <person name="Wortman J."/>
            <person name="Nusbaum C."/>
            <person name="Birren B."/>
        </authorList>
    </citation>
    <scope>NUCLEOTIDE SEQUENCE [LARGE SCALE GENOMIC DNA]</scope>
    <source>
        <strain evidence="2 3">INRA-310</strain>
    </source>
</reference>
<evidence type="ECO:0000256" key="1">
    <source>
        <dbReference type="SAM" id="MobiDB-lite"/>
    </source>
</evidence>
<dbReference type="Proteomes" id="UP000018817">
    <property type="component" value="Unassembled WGS sequence"/>
</dbReference>
<sequence length="271" mass="29104">MTSPDLTGKLHRWELTLQEFDFNVEYRPGSTNAVADALSRSPSKANGEAEQPQNDEQDIQQSEDEHTDASRATNGTRVGVESQAATGDAIVMTGTFPSRGRTQGEDQTVEASQTLDENHAMEEPNSEKQQDTAPNGEMAGKAVKPVASRRRRTRKSGKSDSVATTTKDGESKSVSRPLTRVAKRRAEAAQATNAGTNELTSVAEEMATPCKEPDEARRPLSEVVEPLSVGDVAATTRGAIPRTTTVSTTPSTTTKPRTAWTCYVGVVGERV</sequence>
<accession>W2PN82</accession>
<feature type="region of interest" description="Disordered" evidence="1">
    <location>
        <begin position="33"/>
        <end position="201"/>
    </location>
</feature>
<dbReference type="OrthoDB" id="129142at2759"/>
<feature type="compositionally biased region" description="Basic residues" evidence="1">
    <location>
        <begin position="147"/>
        <end position="156"/>
    </location>
</feature>
<dbReference type="STRING" id="761204.W2PN82"/>